<comment type="caution">
    <text evidence="2">The sequence shown here is derived from an EMBL/GenBank/DDBJ whole genome shotgun (WGS) entry which is preliminary data.</text>
</comment>
<evidence type="ECO:0008006" key="4">
    <source>
        <dbReference type="Google" id="ProtNLM"/>
    </source>
</evidence>
<evidence type="ECO:0000256" key="1">
    <source>
        <dbReference type="SAM" id="Phobius"/>
    </source>
</evidence>
<feature type="transmembrane region" description="Helical" evidence="1">
    <location>
        <begin position="26"/>
        <end position="48"/>
    </location>
</feature>
<organism evidence="2 3">
    <name type="scientific">Micromonospora sonneratiae</name>
    <dbReference type="NCBI Taxonomy" id="1184706"/>
    <lineage>
        <taxon>Bacteria</taxon>
        <taxon>Bacillati</taxon>
        <taxon>Actinomycetota</taxon>
        <taxon>Actinomycetes</taxon>
        <taxon>Micromonosporales</taxon>
        <taxon>Micromonosporaceae</taxon>
        <taxon>Micromonospora</taxon>
    </lineage>
</organism>
<keyword evidence="1" id="KW-0472">Membrane</keyword>
<sequence>MNHPSTAPQAVVNVNGRPRTIARATLRLIAAAVVMALVAAGTFAWWLFSFTGAISHTDAGIVGSGPLRDETQVQLAAGERYLVIYEARYDGPRRKKRASGRFESVITAQNVKVTAPNGQAAGVGVPKDATYLCITELCREPIAEFTATEAGTYQVTTAASREDVRHSAQRIIVAVAAEQEKSRTDTGGLATTVLVAAIGSAVAALVLAALAIVRGLRGRRTAS</sequence>
<gene>
    <name evidence="2" type="ORF">ACFQ4H_34200</name>
</gene>
<dbReference type="EMBL" id="JBHTMP010000124">
    <property type="protein sequence ID" value="MFD1326143.1"/>
    <property type="molecule type" value="Genomic_DNA"/>
</dbReference>
<dbReference type="RefSeq" id="WP_377579328.1">
    <property type="nucleotide sequence ID" value="NZ_JBHTMP010000124.1"/>
</dbReference>
<feature type="transmembrane region" description="Helical" evidence="1">
    <location>
        <begin position="189"/>
        <end position="213"/>
    </location>
</feature>
<evidence type="ECO:0000313" key="3">
    <source>
        <dbReference type="Proteomes" id="UP001597260"/>
    </source>
</evidence>
<reference evidence="3" key="1">
    <citation type="journal article" date="2019" name="Int. J. Syst. Evol. Microbiol.">
        <title>The Global Catalogue of Microorganisms (GCM) 10K type strain sequencing project: providing services to taxonomists for standard genome sequencing and annotation.</title>
        <authorList>
            <consortium name="The Broad Institute Genomics Platform"/>
            <consortium name="The Broad Institute Genome Sequencing Center for Infectious Disease"/>
            <person name="Wu L."/>
            <person name="Ma J."/>
        </authorList>
    </citation>
    <scope>NUCLEOTIDE SEQUENCE [LARGE SCALE GENOMIC DNA]</scope>
    <source>
        <strain evidence="3">JCM 31037</strain>
    </source>
</reference>
<name>A0ABW3YQJ1_9ACTN</name>
<keyword evidence="1" id="KW-1133">Transmembrane helix</keyword>
<proteinExistence type="predicted"/>
<keyword evidence="1" id="KW-0812">Transmembrane</keyword>
<keyword evidence="3" id="KW-1185">Reference proteome</keyword>
<evidence type="ECO:0000313" key="2">
    <source>
        <dbReference type="EMBL" id="MFD1326143.1"/>
    </source>
</evidence>
<dbReference type="Proteomes" id="UP001597260">
    <property type="component" value="Unassembled WGS sequence"/>
</dbReference>
<protein>
    <recommendedName>
        <fullName evidence="4">Capsular polysaccharide biosynthesis protein</fullName>
    </recommendedName>
</protein>
<accession>A0ABW3YQJ1</accession>